<dbReference type="PANTHER" id="PTHR35801:SF1">
    <property type="entry name" value="PHOSPHOSERINE PHOSPHATASE RSBX"/>
    <property type="match status" value="1"/>
</dbReference>
<evidence type="ECO:0008006" key="3">
    <source>
        <dbReference type="Google" id="ProtNLM"/>
    </source>
</evidence>
<dbReference type="PANTHER" id="PTHR35801">
    <property type="entry name" value="PHOSPHOSERINE PHOSPHATASE RSBX"/>
    <property type="match status" value="1"/>
</dbReference>
<evidence type="ECO:0000313" key="1">
    <source>
        <dbReference type="EMBL" id="RUQ66100.1"/>
    </source>
</evidence>
<sequence>MLPDHCHRRIAIAAPADTGAARELAATLGEGVLTEDGSGRLDAVVAALSAHLLEQPGAGTLLLRRWGRRQGVECLAYSDHDIAPDALTGLRAQADRLATHVTPGVGTVTLARVLRPGCSDEPSPTDTALAGVAMLARPEAASCADGWFIRCNGDGSGIALVVDGAAGDASSTDTARRTEAVVAATAPGLSPQMVIGAVRRDAATAPSNETAAGVTAAVLRFDGTAVDYTALGTVAGAVVRRHGVTSLAARWAMVGYNPQMPASVHLLWKPGDHVVLHSDGCARLPVLFIERGLHEVDPTLAAAVLLRDGGLADDDRTVVVLRNVAAVVEEPASD</sequence>
<dbReference type="Proteomes" id="UP000280346">
    <property type="component" value="Unassembled WGS sequence"/>
</dbReference>
<comment type="caution">
    <text evidence="1">The sequence shown here is derived from an EMBL/GenBank/DDBJ whole genome shotgun (WGS) entry which is preliminary data.</text>
</comment>
<protein>
    <recommendedName>
        <fullName evidence="3">PPM-type phosphatase domain-containing protein</fullName>
    </recommendedName>
</protein>
<dbReference type="InterPro" id="IPR039248">
    <property type="entry name" value="Ptase_RsbX"/>
</dbReference>
<dbReference type="AlphaFoldDB" id="A0A3S0WS37"/>
<accession>A0A3S0WS37</accession>
<evidence type="ECO:0000313" key="2">
    <source>
        <dbReference type="Proteomes" id="UP000280346"/>
    </source>
</evidence>
<organism evidence="1 2">
    <name type="scientific">Azospirillum doebereinerae</name>
    <dbReference type="NCBI Taxonomy" id="92933"/>
    <lineage>
        <taxon>Bacteria</taxon>
        <taxon>Pseudomonadati</taxon>
        <taxon>Pseudomonadota</taxon>
        <taxon>Alphaproteobacteria</taxon>
        <taxon>Rhodospirillales</taxon>
        <taxon>Azospirillaceae</taxon>
        <taxon>Azospirillum</taxon>
    </lineage>
</organism>
<dbReference type="OrthoDB" id="479131at2"/>
<dbReference type="InterPro" id="IPR036457">
    <property type="entry name" value="PPM-type-like_dom_sf"/>
</dbReference>
<reference evidence="1 2" key="1">
    <citation type="submission" date="2018-12" db="EMBL/GenBank/DDBJ databases">
        <authorList>
            <person name="Yang Y."/>
        </authorList>
    </citation>
    <scope>NUCLEOTIDE SEQUENCE [LARGE SCALE GENOMIC DNA]</scope>
    <source>
        <strain evidence="1 2">GSF71</strain>
    </source>
</reference>
<keyword evidence="2" id="KW-1185">Reference proteome</keyword>
<dbReference type="EMBL" id="RZIJ01000023">
    <property type="protein sequence ID" value="RUQ66100.1"/>
    <property type="molecule type" value="Genomic_DNA"/>
</dbReference>
<dbReference type="RefSeq" id="WP_127002643.1">
    <property type="nucleotide sequence ID" value="NZ_JBNPXW010000001.1"/>
</dbReference>
<dbReference type="Gene3D" id="3.60.40.10">
    <property type="entry name" value="PPM-type phosphatase domain"/>
    <property type="match status" value="1"/>
</dbReference>
<dbReference type="SUPFAM" id="SSF81606">
    <property type="entry name" value="PP2C-like"/>
    <property type="match status" value="1"/>
</dbReference>
<gene>
    <name evidence="1" type="ORF">EJ913_23950</name>
</gene>
<proteinExistence type="predicted"/>
<name>A0A3S0WS37_9PROT</name>